<protein>
    <recommendedName>
        <fullName evidence="4">HEAT domain-containing protein</fullName>
    </recommendedName>
</protein>
<dbReference type="InterPro" id="IPR016024">
    <property type="entry name" value="ARM-type_fold"/>
</dbReference>
<feature type="non-terminal residue" evidence="2">
    <location>
        <position position="1"/>
    </location>
</feature>
<dbReference type="AlphaFoldDB" id="A0AAV5SL86"/>
<gene>
    <name evidence="2" type="ORF">PENTCL1PPCAC_5465</name>
</gene>
<comment type="caution">
    <text evidence="2">The sequence shown here is derived from an EMBL/GenBank/DDBJ whole genome shotgun (WGS) entry which is preliminary data.</text>
</comment>
<dbReference type="SUPFAM" id="SSF48371">
    <property type="entry name" value="ARM repeat"/>
    <property type="match status" value="1"/>
</dbReference>
<feature type="compositionally biased region" description="Low complexity" evidence="1">
    <location>
        <begin position="1"/>
        <end position="18"/>
    </location>
</feature>
<dbReference type="InterPro" id="IPR011989">
    <property type="entry name" value="ARM-like"/>
</dbReference>
<dbReference type="EMBL" id="BTSX01000002">
    <property type="protein sequence ID" value="GMS83290.1"/>
    <property type="molecule type" value="Genomic_DNA"/>
</dbReference>
<keyword evidence="3" id="KW-1185">Reference proteome</keyword>
<evidence type="ECO:0000313" key="3">
    <source>
        <dbReference type="Proteomes" id="UP001432027"/>
    </source>
</evidence>
<sequence>GDERSLLSFSLSPSIESSPKMAESEESLAHILNSDPTLRKQSSLSALLKKIKKTPIDEMTMESLPRVLPNLIKIVEEYCTSEVYCIAFECVSYLAEPDIEFSKLNNIVWLHLEVLIDMFLSVYHTNCPSHGDQHSRDAYTAVIKLCENFSQSMPTHLIPRILSDFLYEIVRWMEEMDYEWGLSVPEMILENLISAFGIEIITPYLILISKDLLKGDWRERSAALAALSIIVKCTGSSRVLPTMMKITIRFLSDDHPRVRYYACLLLTSLSRRIISKERWRFSFPIWRKNILKSH</sequence>
<dbReference type="Pfam" id="PF13513">
    <property type="entry name" value="HEAT_EZ"/>
    <property type="match status" value="1"/>
</dbReference>
<accession>A0AAV5SL86</accession>
<evidence type="ECO:0000313" key="2">
    <source>
        <dbReference type="EMBL" id="GMS83290.1"/>
    </source>
</evidence>
<organism evidence="2 3">
    <name type="scientific">Pristionchus entomophagus</name>
    <dbReference type="NCBI Taxonomy" id="358040"/>
    <lineage>
        <taxon>Eukaryota</taxon>
        <taxon>Metazoa</taxon>
        <taxon>Ecdysozoa</taxon>
        <taxon>Nematoda</taxon>
        <taxon>Chromadorea</taxon>
        <taxon>Rhabditida</taxon>
        <taxon>Rhabditina</taxon>
        <taxon>Diplogasteromorpha</taxon>
        <taxon>Diplogasteroidea</taxon>
        <taxon>Neodiplogasteridae</taxon>
        <taxon>Pristionchus</taxon>
    </lineage>
</organism>
<feature type="region of interest" description="Disordered" evidence="1">
    <location>
        <begin position="1"/>
        <end position="20"/>
    </location>
</feature>
<dbReference type="Gene3D" id="1.25.10.10">
    <property type="entry name" value="Leucine-rich Repeat Variant"/>
    <property type="match status" value="1"/>
</dbReference>
<evidence type="ECO:0000256" key="1">
    <source>
        <dbReference type="SAM" id="MobiDB-lite"/>
    </source>
</evidence>
<name>A0AAV5SL86_9BILA</name>
<proteinExistence type="predicted"/>
<dbReference type="Proteomes" id="UP001432027">
    <property type="component" value="Unassembled WGS sequence"/>
</dbReference>
<reference evidence="2" key="1">
    <citation type="submission" date="2023-10" db="EMBL/GenBank/DDBJ databases">
        <title>Genome assembly of Pristionchus species.</title>
        <authorList>
            <person name="Yoshida K."/>
            <person name="Sommer R.J."/>
        </authorList>
    </citation>
    <scope>NUCLEOTIDE SEQUENCE</scope>
    <source>
        <strain evidence="2">RS0144</strain>
    </source>
</reference>
<evidence type="ECO:0008006" key="4">
    <source>
        <dbReference type="Google" id="ProtNLM"/>
    </source>
</evidence>